<comment type="caution">
    <text evidence="1">The sequence shown here is derived from an EMBL/GenBank/DDBJ whole genome shotgun (WGS) entry which is preliminary data.</text>
</comment>
<reference evidence="1 2" key="1">
    <citation type="submission" date="2017-03" db="EMBL/GenBank/DDBJ databases">
        <title>Genomes of endolithic fungi from Antarctica.</title>
        <authorList>
            <person name="Coleine C."/>
            <person name="Masonjones S."/>
            <person name="Stajich J.E."/>
        </authorList>
    </citation>
    <scope>NUCLEOTIDE SEQUENCE [LARGE SCALE GENOMIC DNA]</scope>
    <source>
        <strain evidence="1 2">CCFEE 6314</strain>
    </source>
</reference>
<name>A0A438MZW4_EXOME</name>
<protein>
    <submittedName>
        <fullName evidence="1">Uncharacterized protein</fullName>
    </submittedName>
</protein>
<evidence type="ECO:0000313" key="2">
    <source>
        <dbReference type="Proteomes" id="UP000288859"/>
    </source>
</evidence>
<dbReference type="AlphaFoldDB" id="A0A438MZW4"/>
<organism evidence="1 2">
    <name type="scientific">Exophiala mesophila</name>
    <name type="common">Black yeast-like fungus</name>
    <dbReference type="NCBI Taxonomy" id="212818"/>
    <lineage>
        <taxon>Eukaryota</taxon>
        <taxon>Fungi</taxon>
        <taxon>Dikarya</taxon>
        <taxon>Ascomycota</taxon>
        <taxon>Pezizomycotina</taxon>
        <taxon>Eurotiomycetes</taxon>
        <taxon>Chaetothyriomycetidae</taxon>
        <taxon>Chaetothyriales</taxon>
        <taxon>Herpotrichiellaceae</taxon>
        <taxon>Exophiala</taxon>
    </lineage>
</organism>
<dbReference type="Proteomes" id="UP000288859">
    <property type="component" value="Unassembled WGS sequence"/>
</dbReference>
<gene>
    <name evidence="1" type="ORF">B0A52_07998</name>
</gene>
<proteinExistence type="predicted"/>
<sequence length="77" mass="8659">MNRVSCPYVATVSETYESPTALDFVCDFFELTLVHFQNYTVVLEEKAIAAVVSALRYLSDQNLIVSSLEPDTIFVAY</sequence>
<dbReference type="EMBL" id="NAJM01000033">
    <property type="protein sequence ID" value="RVX68931.1"/>
    <property type="molecule type" value="Genomic_DNA"/>
</dbReference>
<accession>A0A438MZW4</accession>
<evidence type="ECO:0000313" key="1">
    <source>
        <dbReference type="EMBL" id="RVX68931.1"/>
    </source>
</evidence>